<dbReference type="EMBL" id="JAWDGP010001707">
    <property type="protein sequence ID" value="KAK3788993.1"/>
    <property type="molecule type" value="Genomic_DNA"/>
</dbReference>
<proteinExistence type="predicted"/>
<comment type="caution">
    <text evidence="1">The sequence shown here is derived from an EMBL/GenBank/DDBJ whole genome shotgun (WGS) entry which is preliminary data.</text>
</comment>
<organism evidence="1 2">
    <name type="scientific">Elysia crispata</name>
    <name type="common">lettuce slug</name>
    <dbReference type="NCBI Taxonomy" id="231223"/>
    <lineage>
        <taxon>Eukaryota</taxon>
        <taxon>Metazoa</taxon>
        <taxon>Spiralia</taxon>
        <taxon>Lophotrochozoa</taxon>
        <taxon>Mollusca</taxon>
        <taxon>Gastropoda</taxon>
        <taxon>Heterobranchia</taxon>
        <taxon>Euthyneura</taxon>
        <taxon>Panpulmonata</taxon>
        <taxon>Sacoglossa</taxon>
        <taxon>Placobranchoidea</taxon>
        <taxon>Plakobranchidae</taxon>
        <taxon>Elysia</taxon>
    </lineage>
</organism>
<sequence>MGFLGPRLDNKVSIRLKRNSTGETLTWVSIRLKRNSTGETLTSVSIRLKRNSTGETLNQIRTRLLRDFRWWFKWLLRLTNLGTAKAMCDGFEAKRLPEAEIHNFNAVLTQKGKFRVFHSFARKTPLDSYLVRIPRRTHPNP</sequence>
<evidence type="ECO:0000313" key="1">
    <source>
        <dbReference type="EMBL" id="KAK3788993.1"/>
    </source>
</evidence>
<keyword evidence="2" id="KW-1185">Reference proteome</keyword>
<evidence type="ECO:0000313" key="2">
    <source>
        <dbReference type="Proteomes" id="UP001283361"/>
    </source>
</evidence>
<dbReference type="AlphaFoldDB" id="A0AAE1AJV5"/>
<name>A0AAE1AJV5_9GAST</name>
<protein>
    <submittedName>
        <fullName evidence="1">Uncharacterized protein</fullName>
    </submittedName>
</protein>
<dbReference type="Proteomes" id="UP001283361">
    <property type="component" value="Unassembled WGS sequence"/>
</dbReference>
<gene>
    <name evidence="1" type="ORF">RRG08_039601</name>
</gene>
<accession>A0AAE1AJV5</accession>
<reference evidence="1" key="1">
    <citation type="journal article" date="2023" name="G3 (Bethesda)">
        <title>A reference genome for the long-term kleptoplast-retaining sea slug Elysia crispata morphotype clarki.</title>
        <authorList>
            <person name="Eastman K.E."/>
            <person name="Pendleton A.L."/>
            <person name="Shaikh M.A."/>
            <person name="Suttiyut T."/>
            <person name="Ogas R."/>
            <person name="Tomko P."/>
            <person name="Gavelis G."/>
            <person name="Widhalm J.R."/>
            <person name="Wisecaver J.H."/>
        </authorList>
    </citation>
    <scope>NUCLEOTIDE SEQUENCE</scope>
    <source>
        <strain evidence="1">ECLA1</strain>
    </source>
</reference>